<reference evidence="3" key="1">
    <citation type="submission" date="2023-06" db="EMBL/GenBank/DDBJ databases">
        <title>Genome-scale phylogeny and comparative genomics of the fungal order Sordariales.</title>
        <authorList>
            <consortium name="Lawrence Berkeley National Laboratory"/>
            <person name="Hensen N."/>
            <person name="Bonometti L."/>
            <person name="Westerberg I."/>
            <person name="Brannstrom I.O."/>
            <person name="Guillou S."/>
            <person name="Cros-Aarteil S."/>
            <person name="Calhoun S."/>
            <person name="Haridas S."/>
            <person name="Kuo A."/>
            <person name="Mondo S."/>
            <person name="Pangilinan J."/>
            <person name="Riley R."/>
            <person name="LaButti K."/>
            <person name="Andreopoulos B."/>
            <person name="Lipzen A."/>
            <person name="Chen C."/>
            <person name="Yanf M."/>
            <person name="Daum C."/>
            <person name="Ng V."/>
            <person name="Clum A."/>
            <person name="Steindorff A."/>
            <person name="Ohm R."/>
            <person name="Martin F."/>
            <person name="Silar P."/>
            <person name="Natvig D."/>
            <person name="Lalanne C."/>
            <person name="Gautier V."/>
            <person name="Ament-velasquez S.L."/>
            <person name="Kruys A."/>
            <person name="Hutchinson M.I."/>
            <person name="Powell A.J."/>
            <person name="Barry K."/>
            <person name="Miller A.N."/>
            <person name="Grigoriev I.V."/>
            <person name="Debuchy R."/>
            <person name="Gladieux P."/>
            <person name="Thoren M.H."/>
            <person name="Johannesson H."/>
        </authorList>
    </citation>
    <scope>NUCLEOTIDE SEQUENCE</scope>
    <source>
        <strain evidence="3">SMH3187-1</strain>
    </source>
</reference>
<dbReference type="PANTHER" id="PTHR43619">
    <property type="entry name" value="S-ADENOSYL-L-METHIONINE-DEPENDENT METHYLTRANSFERASE YKTD-RELATED"/>
    <property type="match status" value="1"/>
</dbReference>
<evidence type="ECO:0000313" key="4">
    <source>
        <dbReference type="Proteomes" id="UP001172155"/>
    </source>
</evidence>
<sequence length="177" mass="19522">MPDPLLPPGPQQTPLATLHARALDTTRRPHPLNDTHAVETLNKLMNYHDDHDFASNTGMALPESAGICLRARILDAWTFAFLQRHAHEPVTVVHLACGLDARCSRVPHREGVRWVDVDLEEVVSLRRKVMPPPSGDYSLVVGSAADVGGWLGRIPADRPTVAVFEGLTMYLREEGIV</sequence>
<comment type="caution">
    <text evidence="3">The sequence shown here is derived from an EMBL/GenBank/DDBJ whole genome shotgun (WGS) entry which is preliminary data.</text>
</comment>
<keyword evidence="1 3" id="KW-0489">Methyltransferase</keyword>
<protein>
    <submittedName>
        <fullName evidence="3">S-adenosyl-L-methionine-dependent methyltransferase</fullName>
    </submittedName>
</protein>
<dbReference type="Pfam" id="PF04072">
    <property type="entry name" value="LCM"/>
    <property type="match status" value="1"/>
</dbReference>
<keyword evidence="2" id="KW-0808">Transferase</keyword>
<dbReference type="EMBL" id="JAUKUD010000006">
    <property type="protein sequence ID" value="KAK0740014.1"/>
    <property type="molecule type" value="Genomic_DNA"/>
</dbReference>
<evidence type="ECO:0000256" key="1">
    <source>
        <dbReference type="ARBA" id="ARBA00022603"/>
    </source>
</evidence>
<keyword evidence="4" id="KW-1185">Reference proteome</keyword>
<accession>A0AA40EFS7</accession>
<dbReference type="GO" id="GO:0008168">
    <property type="term" value="F:methyltransferase activity"/>
    <property type="evidence" value="ECO:0007669"/>
    <property type="project" value="UniProtKB-KW"/>
</dbReference>
<name>A0AA40EFS7_9PEZI</name>
<dbReference type="AlphaFoldDB" id="A0AA40EFS7"/>
<dbReference type="InterPro" id="IPR029063">
    <property type="entry name" value="SAM-dependent_MTases_sf"/>
</dbReference>
<dbReference type="Gene3D" id="3.40.50.150">
    <property type="entry name" value="Vaccinia Virus protein VP39"/>
    <property type="match status" value="1"/>
</dbReference>
<proteinExistence type="predicted"/>
<organism evidence="3 4">
    <name type="scientific">Schizothecium vesticola</name>
    <dbReference type="NCBI Taxonomy" id="314040"/>
    <lineage>
        <taxon>Eukaryota</taxon>
        <taxon>Fungi</taxon>
        <taxon>Dikarya</taxon>
        <taxon>Ascomycota</taxon>
        <taxon>Pezizomycotina</taxon>
        <taxon>Sordariomycetes</taxon>
        <taxon>Sordariomycetidae</taxon>
        <taxon>Sordariales</taxon>
        <taxon>Schizotheciaceae</taxon>
        <taxon>Schizothecium</taxon>
    </lineage>
</organism>
<dbReference type="SUPFAM" id="SSF53335">
    <property type="entry name" value="S-adenosyl-L-methionine-dependent methyltransferases"/>
    <property type="match status" value="1"/>
</dbReference>
<dbReference type="InterPro" id="IPR007213">
    <property type="entry name" value="Ppm1/Ppm2/Tcmp"/>
</dbReference>
<dbReference type="PANTHER" id="PTHR43619:SF2">
    <property type="entry name" value="S-ADENOSYL-L-METHIONINE-DEPENDENT METHYLTRANSFERASES SUPERFAMILY PROTEIN"/>
    <property type="match status" value="1"/>
</dbReference>
<dbReference type="Proteomes" id="UP001172155">
    <property type="component" value="Unassembled WGS sequence"/>
</dbReference>
<evidence type="ECO:0000313" key="3">
    <source>
        <dbReference type="EMBL" id="KAK0740014.1"/>
    </source>
</evidence>
<dbReference type="GO" id="GO:0032259">
    <property type="term" value="P:methylation"/>
    <property type="evidence" value="ECO:0007669"/>
    <property type="project" value="UniProtKB-KW"/>
</dbReference>
<evidence type="ECO:0000256" key="2">
    <source>
        <dbReference type="ARBA" id="ARBA00022679"/>
    </source>
</evidence>
<gene>
    <name evidence="3" type="ORF">B0T18DRAFT_490801</name>
</gene>